<name>A0ABW6BDM5_9SPHI</name>
<organism evidence="3 4">
    <name type="scientific">Sphingobacterium bambusae</name>
    <dbReference type="NCBI Taxonomy" id="662858"/>
    <lineage>
        <taxon>Bacteria</taxon>
        <taxon>Pseudomonadati</taxon>
        <taxon>Bacteroidota</taxon>
        <taxon>Sphingobacteriia</taxon>
        <taxon>Sphingobacteriales</taxon>
        <taxon>Sphingobacteriaceae</taxon>
        <taxon>Sphingobacterium</taxon>
    </lineage>
</organism>
<dbReference type="InterPro" id="IPR000757">
    <property type="entry name" value="Beta-glucanase-like"/>
</dbReference>
<evidence type="ECO:0000259" key="2">
    <source>
        <dbReference type="PROSITE" id="PS51762"/>
    </source>
</evidence>
<proteinExistence type="inferred from homology"/>
<evidence type="ECO:0000256" key="1">
    <source>
        <dbReference type="ARBA" id="ARBA00006865"/>
    </source>
</evidence>
<dbReference type="GO" id="GO:0016787">
    <property type="term" value="F:hydrolase activity"/>
    <property type="evidence" value="ECO:0007669"/>
    <property type="project" value="UniProtKB-KW"/>
</dbReference>
<dbReference type="Proteomes" id="UP001597525">
    <property type="component" value="Unassembled WGS sequence"/>
</dbReference>
<dbReference type="CDD" id="cd00413">
    <property type="entry name" value="Glyco_hydrolase_16"/>
    <property type="match status" value="1"/>
</dbReference>
<gene>
    <name evidence="3" type="ORF">ACFS7Y_05355</name>
</gene>
<feature type="domain" description="GH16" evidence="2">
    <location>
        <begin position="30"/>
        <end position="254"/>
    </location>
</feature>
<keyword evidence="3" id="KW-0378">Hydrolase</keyword>
<dbReference type="EMBL" id="JBHUPB010000004">
    <property type="protein sequence ID" value="MFD2966800.1"/>
    <property type="molecule type" value="Genomic_DNA"/>
</dbReference>
<dbReference type="RefSeq" id="WP_320182500.1">
    <property type="nucleotide sequence ID" value="NZ_CP138332.1"/>
</dbReference>
<evidence type="ECO:0000313" key="3">
    <source>
        <dbReference type="EMBL" id="MFD2966800.1"/>
    </source>
</evidence>
<comment type="caution">
    <text evidence="3">The sequence shown here is derived from an EMBL/GenBank/DDBJ whole genome shotgun (WGS) entry which is preliminary data.</text>
</comment>
<sequence length="254" mass="29075">MFLEQFSFLHVIRVCCLLSLLGACSSSTGLDDEELPTPTDRIISFSGFDWLVRKTGASKEGPGPNLFSDSEDNVWVDEQGRLHLKIVQKGGLWYCSGLLLRQSLGYGKYIFYVASDVSKLDQNVVGGLFTYRTDEEEIDIEFSKWSDPDNMDSQFAVQPSERAGNKVRYNLELTGEQSTHSFDWQPTYIDFFSLQGHSATVTPDNLIRQWRYTGANIPPDTDERLRINLWLFRGQTPSDKKEQEMIIEKVEYIK</sequence>
<reference evidence="4" key="1">
    <citation type="journal article" date="2019" name="Int. J. Syst. Evol. Microbiol.">
        <title>The Global Catalogue of Microorganisms (GCM) 10K type strain sequencing project: providing services to taxonomists for standard genome sequencing and annotation.</title>
        <authorList>
            <consortium name="The Broad Institute Genomics Platform"/>
            <consortium name="The Broad Institute Genome Sequencing Center for Infectious Disease"/>
            <person name="Wu L."/>
            <person name="Ma J."/>
        </authorList>
    </citation>
    <scope>NUCLEOTIDE SEQUENCE [LARGE SCALE GENOMIC DNA]</scope>
    <source>
        <strain evidence="4">KCTC 22814</strain>
    </source>
</reference>
<comment type="similarity">
    <text evidence="1">Belongs to the glycosyl hydrolase 16 family.</text>
</comment>
<dbReference type="Gene3D" id="2.60.120.200">
    <property type="match status" value="1"/>
</dbReference>
<dbReference type="SUPFAM" id="SSF49899">
    <property type="entry name" value="Concanavalin A-like lectins/glucanases"/>
    <property type="match status" value="1"/>
</dbReference>
<keyword evidence="4" id="KW-1185">Reference proteome</keyword>
<dbReference type="InterPro" id="IPR013320">
    <property type="entry name" value="ConA-like_dom_sf"/>
</dbReference>
<accession>A0ABW6BDM5</accession>
<protein>
    <submittedName>
        <fullName evidence="3">Glycoside hydrolase family 16 protein</fullName>
    </submittedName>
</protein>
<evidence type="ECO:0000313" key="4">
    <source>
        <dbReference type="Proteomes" id="UP001597525"/>
    </source>
</evidence>
<dbReference type="PROSITE" id="PS51762">
    <property type="entry name" value="GH16_2"/>
    <property type="match status" value="1"/>
</dbReference>